<evidence type="ECO:0000313" key="2">
    <source>
        <dbReference type="Proteomes" id="UP000799750"/>
    </source>
</evidence>
<evidence type="ECO:0000313" key="1">
    <source>
        <dbReference type="EMBL" id="KAF2491160.1"/>
    </source>
</evidence>
<name>A0A6A6QGN3_9PEZI</name>
<gene>
    <name evidence="1" type="ORF">BU16DRAFT_144941</name>
</gene>
<keyword evidence="2" id="KW-1185">Reference proteome</keyword>
<accession>A0A6A6QGN3</accession>
<organism evidence="1 2">
    <name type="scientific">Lophium mytilinum</name>
    <dbReference type="NCBI Taxonomy" id="390894"/>
    <lineage>
        <taxon>Eukaryota</taxon>
        <taxon>Fungi</taxon>
        <taxon>Dikarya</taxon>
        <taxon>Ascomycota</taxon>
        <taxon>Pezizomycotina</taxon>
        <taxon>Dothideomycetes</taxon>
        <taxon>Pleosporomycetidae</taxon>
        <taxon>Mytilinidiales</taxon>
        <taxon>Mytilinidiaceae</taxon>
        <taxon>Lophium</taxon>
    </lineage>
</organism>
<dbReference type="AlphaFoldDB" id="A0A6A6QGN3"/>
<protein>
    <submittedName>
        <fullName evidence="1">Uncharacterized protein</fullName>
    </submittedName>
</protein>
<dbReference type="Proteomes" id="UP000799750">
    <property type="component" value="Unassembled WGS sequence"/>
</dbReference>
<reference evidence="1" key="1">
    <citation type="journal article" date="2020" name="Stud. Mycol.">
        <title>101 Dothideomycetes genomes: a test case for predicting lifestyles and emergence of pathogens.</title>
        <authorList>
            <person name="Haridas S."/>
            <person name="Albert R."/>
            <person name="Binder M."/>
            <person name="Bloem J."/>
            <person name="Labutti K."/>
            <person name="Salamov A."/>
            <person name="Andreopoulos B."/>
            <person name="Baker S."/>
            <person name="Barry K."/>
            <person name="Bills G."/>
            <person name="Bluhm B."/>
            <person name="Cannon C."/>
            <person name="Castanera R."/>
            <person name="Culley D."/>
            <person name="Daum C."/>
            <person name="Ezra D."/>
            <person name="Gonzalez J."/>
            <person name="Henrissat B."/>
            <person name="Kuo A."/>
            <person name="Liang C."/>
            <person name="Lipzen A."/>
            <person name="Lutzoni F."/>
            <person name="Magnuson J."/>
            <person name="Mondo S."/>
            <person name="Nolan M."/>
            <person name="Ohm R."/>
            <person name="Pangilinan J."/>
            <person name="Park H.-J."/>
            <person name="Ramirez L."/>
            <person name="Alfaro M."/>
            <person name="Sun H."/>
            <person name="Tritt A."/>
            <person name="Yoshinaga Y."/>
            <person name="Zwiers L.-H."/>
            <person name="Turgeon B."/>
            <person name="Goodwin S."/>
            <person name="Spatafora J."/>
            <person name="Crous P."/>
            <person name="Grigoriev I."/>
        </authorList>
    </citation>
    <scope>NUCLEOTIDE SEQUENCE</scope>
    <source>
        <strain evidence="1">CBS 269.34</strain>
    </source>
</reference>
<proteinExistence type="predicted"/>
<sequence>MALYLFNFRTGRTNANYKEYRHAKSVAPTSWREQPRGAVPACHYHSLPPRPSGPISKGTVGALSPQSRRFGALIGVSGPERERTVPHVVGAGAGSSPCTSGAAHAVSRVARMLLLQQSIILVPAGEACCNDAAVTISLRFTCGLASARAVRDATEPIVIGHSVLGDAEDRRGAAPQQCKATCFHSIHHSLQCDRNHRKSAYVH</sequence>
<dbReference type="EMBL" id="MU004196">
    <property type="protein sequence ID" value="KAF2491160.1"/>
    <property type="molecule type" value="Genomic_DNA"/>
</dbReference>